<name>A0A9X7BVB7_BACTU</name>
<evidence type="ECO:0000313" key="4">
    <source>
        <dbReference type="Proteomes" id="UP000222944"/>
    </source>
</evidence>
<evidence type="ECO:0000256" key="1">
    <source>
        <dbReference type="SAM" id="MobiDB-lite"/>
    </source>
</evidence>
<reference evidence="3 4" key="1">
    <citation type="submission" date="2017-09" db="EMBL/GenBank/DDBJ databases">
        <title>Large-scale bioinformatics analysis of Bacillus genomes uncovers conserved roles of natural products in bacterial physiology.</title>
        <authorList>
            <consortium name="Agbiome Team Llc"/>
            <person name="Bleich R.M."/>
            <person name="Grubbs K.J."/>
            <person name="Santa Maria K.C."/>
            <person name="Allen S.E."/>
            <person name="Farag S."/>
            <person name="Shank E.A."/>
            <person name="Bowers A."/>
        </authorList>
    </citation>
    <scope>NUCLEOTIDE SEQUENCE [LARGE SCALE GENOMIC DNA]</scope>
    <source>
        <strain evidence="3 4">AFS058004</strain>
    </source>
</reference>
<accession>A0A9X7BVB7</accession>
<feature type="chain" id="PRO_5040953079" evidence="2">
    <location>
        <begin position="25"/>
        <end position="61"/>
    </location>
</feature>
<dbReference type="EMBL" id="NUFN01000036">
    <property type="protein sequence ID" value="PGH79714.1"/>
    <property type="molecule type" value="Genomic_DNA"/>
</dbReference>
<feature type="region of interest" description="Disordered" evidence="1">
    <location>
        <begin position="34"/>
        <end position="61"/>
    </location>
</feature>
<dbReference type="AlphaFoldDB" id="A0A9X7BVB7"/>
<keyword evidence="2" id="KW-0732">Signal</keyword>
<evidence type="ECO:0000313" key="3">
    <source>
        <dbReference type="EMBL" id="PGH79714.1"/>
    </source>
</evidence>
<evidence type="ECO:0000256" key="2">
    <source>
        <dbReference type="SAM" id="SignalP"/>
    </source>
</evidence>
<feature type="signal peptide" evidence="2">
    <location>
        <begin position="1"/>
        <end position="24"/>
    </location>
</feature>
<dbReference type="Proteomes" id="UP000222944">
    <property type="component" value="Unassembled WGS sequence"/>
</dbReference>
<comment type="caution">
    <text evidence="3">The sequence shown here is derived from an EMBL/GenBank/DDBJ whole genome shotgun (WGS) entry which is preliminary data.</text>
</comment>
<sequence>MRVFLKRKKKKLFSMGAAFGFAFADFDPSTPPPEYKQVTYRDETSGDPKKNQKLQIKINSK</sequence>
<gene>
    <name evidence="3" type="ORF">CN899_25395</name>
</gene>
<proteinExistence type="predicted"/>
<protein>
    <submittedName>
        <fullName evidence="3">Uncharacterized protein</fullName>
    </submittedName>
</protein>
<organism evidence="3 4">
    <name type="scientific">Bacillus thuringiensis</name>
    <dbReference type="NCBI Taxonomy" id="1428"/>
    <lineage>
        <taxon>Bacteria</taxon>
        <taxon>Bacillati</taxon>
        <taxon>Bacillota</taxon>
        <taxon>Bacilli</taxon>
        <taxon>Bacillales</taxon>
        <taxon>Bacillaceae</taxon>
        <taxon>Bacillus</taxon>
        <taxon>Bacillus cereus group</taxon>
    </lineage>
</organism>
<feature type="compositionally biased region" description="Basic and acidic residues" evidence="1">
    <location>
        <begin position="39"/>
        <end position="50"/>
    </location>
</feature>